<feature type="transmembrane region" description="Helical" evidence="1">
    <location>
        <begin position="398"/>
        <end position="417"/>
    </location>
</feature>
<accession>A0A517ZW04</accession>
<organism evidence="2 3">
    <name type="scientific">Symmachiella dynata</name>
    <dbReference type="NCBI Taxonomy" id="2527995"/>
    <lineage>
        <taxon>Bacteria</taxon>
        <taxon>Pseudomonadati</taxon>
        <taxon>Planctomycetota</taxon>
        <taxon>Planctomycetia</taxon>
        <taxon>Planctomycetales</taxon>
        <taxon>Planctomycetaceae</taxon>
        <taxon>Symmachiella</taxon>
    </lineage>
</organism>
<protein>
    <recommendedName>
        <fullName evidence="4">Glycosyltransferase RgtA/B/C/D-like domain-containing protein</fullName>
    </recommendedName>
</protein>
<feature type="transmembrane region" description="Helical" evidence="1">
    <location>
        <begin position="151"/>
        <end position="172"/>
    </location>
</feature>
<name>A0A517ZW04_9PLAN</name>
<proteinExistence type="predicted"/>
<feature type="transmembrane region" description="Helical" evidence="1">
    <location>
        <begin position="184"/>
        <end position="203"/>
    </location>
</feature>
<dbReference type="Proteomes" id="UP000319383">
    <property type="component" value="Chromosome"/>
</dbReference>
<evidence type="ECO:0000313" key="3">
    <source>
        <dbReference type="Proteomes" id="UP000319383"/>
    </source>
</evidence>
<feature type="transmembrane region" description="Helical" evidence="1">
    <location>
        <begin position="511"/>
        <end position="531"/>
    </location>
</feature>
<dbReference type="Pfam" id="PF09852">
    <property type="entry name" value="DUF2079"/>
    <property type="match status" value="1"/>
</dbReference>
<evidence type="ECO:0008006" key="4">
    <source>
        <dbReference type="Google" id="ProtNLM"/>
    </source>
</evidence>
<reference evidence="2 3" key="1">
    <citation type="submission" date="2019-02" db="EMBL/GenBank/DDBJ databases">
        <title>Deep-cultivation of Planctomycetes and their phenomic and genomic characterization uncovers novel biology.</title>
        <authorList>
            <person name="Wiegand S."/>
            <person name="Jogler M."/>
            <person name="Boedeker C."/>
            <person name="Pinto D."/>
            <person name="Vollmers J."/>
            <person name="Rivas-Marin E."/>
            <person name="Kohn T."/>
            <person name="Peeters S.H."/>
            <person name="Heuer A."/>
            <person name="Rast P."/>
            <person name="Oberbeckmann S."/>
            <person name="Bunk B."/>
            <person name="Jeske O."/>
            <person name="Meyerdierks A."/>
            <person name="Storesund J.E."/>
            <person name="Kallscheuer N."/>
            <person name="Luecker S."/>
            <person name="Lage O.M."/>
            <person name="Pohl T."/>
            <person name="Merkel B.J."/>
            <person name="Hornburger P."/>
            <person name="Mueller R.-W."/>
            <person name="Bruemmer F."/>
            <person name="Labrenz M."/>
            <person name="Spormann A.M."/>
            <person name="Op den Camp H."/>
            <person name="Overmann J."/>
            <person name="Amann R."/>
            <person name="Jetten M.S.M."/>
            <person name="Mascher T."/>
            <person name="Medema M.H."/>
            <person name="Devos D.P."/>
            <person name="Kaster A.-K."/>
            <person name="Ovreas L."/>
            <person name="Rohde M."/>
            <person name="Galperin M.Y."/>
            <person name="Jogler C."/>
        </authorList>
    </citation>
    <scope>NUCLEOTIDE SEQUENCE [LARGE SCALE GENOMIC DNA]</scope>
    <source>
        <strain evidence="2 3">Mal52</strain>
    </source>
</reference>
<feature type="transmembrane region" description="Helical" evidence="1">
    <location>
        <begin position="15"/>
        <end position="37"/>
    </location>
</feature>
<keyword evidence="1" id="KW-1133">Transmembrane helix</keyword>
<evidence type="ECO:0000313" key="2">
    <source>
        <dbReference type="EMBL" id="QDU46631.1"/>
    </source>
</evidence>
<feature type="transmembrane region" description="Helical" evidence="1">
    <location>
        <begin position="537"/>
        <end position="559"/>
    </location>
</feature>
<dbReference type="KEGG" id="sdyn:Mal52_51530"/>
<evidence type="ECO:0000256" key="1">
    <source>
        <dbReference type="SAM" id="Phobius"/>
    </source>
</evidence>
<dbReference type="InterPro" id="IPR018650">
    <property type="entry name" value="STSV1_Orf64"/>
</dbReference>
<dbReference type="AlphaFoldDB" id="A0A517ZW04"/>
<sequence length="671" mass="75997">MSNPHASPQALPPRLSWALGMVIGGTLAYCIGLQMLLEDQSLSSNMISSGLWRKVVGIFGGEIKANPAANALTAVVPFFRLLLINGTASIATWLAGAAWLSRKRGEEYVDSLAYWGWRGWPWLLLPFVWQILWLVSLGGTWNPFVTASTPFWLAISCAGWGATFFTLAAPLQESKNLDTTPPQRVPWALWLGIALFVGCFFTMNRQLYYGLQTPHGDSAMYEEHLWNLTHGKGFRSFLDYNTERQPPEFRLFLGEHIQVVHVLLLPVYLIWRSHLTLELCETLALASGALAVFFIGRRHSGSRRGAALLAGAYLLYFPLHFLDIEIDFKTFRPICFGVPAILFALDQWERGRVKTMLLLLAVALSAKEDYAMIIAPLGVWIALHRQAEADHTMPRKRLWWLGGCLALFGVLYLMLVIKFAIPLFRGGDVHYVRYFPEDLGATPGEMVRNVFMHPLRVAEYLFTPGNLLFAMYLLLPLGGLPLLSPTRLAVAAPLFGVLCLNQIARDTQHHFHAPLIPIIFWAAAASLTTTARFRPRWAFACALCTGLFFSIGPTGIAFWDPTSAFYWGRWYVPGERAEKFAEVIEQIPAESKVASTDFVHPRFTHYARSYDYSDYRPIVPDDTDYIVIDTRHRYSNIKLPSEVKEFRDSPQTWELLPDRTDGYFIVLRRRR</sequence>
<feature type="transmembrane region" description="Helical" evidence="1">
    <location>
        <begin position="120"/>
        <end position="139"/>
    </location>
</feature>
<keyword evidence="1" id="KW-0472">Membrane</keyword>
<gene>
    <name evidence="2" type="ORF">Mal52_51530</name>
</gene>
<dbReference type="RefSeq" id="WP_145379125.1">
    <property type="nucleotide sequence ID" value="NZ_CP036276.1"/>
</dbReference>
<keyword evidence="1" id="KW-0812">Transmembrane</keyword>
<feature type="transmembrane region" description="Helical" evidence="1">
    <location>
        <begin position="81"/>
        <end position="100"/>
    </location>
</feature>
<dbReference type="EMBL" id="CP036276">
    <property type="protein sequence ID" value="QDU46631.1"/>
    <property type="molecule type" value="Genomic_DNA"/>
</dbReference>
<keyword evidence="3" id="KW-1185">Reference proteome</keyword>